<evidence type="ECO:0000313" key="2">
    <source>
        <dbReference type="EMBL" id="PNY23914.1"/>
    </source>
</evidence>
<accession>A0A2K3Q8T4</accession>
<feature type="compositionally biased region" description="Polar residues" evidence="1">
    <location>
        <begin position="104"/>
        <end position="113"/>
    </location>
</feature>
<reference evidence="2 3" key="1">
    <citation type="submission" date="2017-08" db="EMBL/GenBank/DDBJ databases">
        <title>Harnessing the power of phylogenomics to disentangle the directionality and signatures of interkingdom host jumping in the parasitic fungal genus Tolypocladium.</title>
        <authorList>
            <person name="Quandt C.A."/>
            <person name="Patterson W."/>
            <person name="Spatafora J.W."/>
        </authorList>
    </citation>
    <scope>NUCLEOTIDE SEQUENCE [LARGE SCALE GENOMIC DNA]</scope>
    <source>
        <strain evidence="2 3">CBS 113982</strain>
    </source>
</reference>
<dbReference type="EMBL" id="NRSZ01001012">
    <property type="protein sequence ID" value="PNY23914.1"/>
    <property type="molecule type" value="Genomic_DNA"/>
</dbReference>
<dbReference type="AlphaFoldDB" id="A0A2K3Q8T4"/>
<comment type="caution">
    <text evidence="2">The sequence shown here is derived from an EMBL/GenBank/DDBJ whole genome shotgun (WGS) entry which is preliminary data.</text>
</comment>
<sequence length="143" mass="15209">MALYPIRWRVINVASPAALSRLQLCKSHGAADATPGDRSIPRLGVPASVASARVRRFLATSFPSQPRARTATAARAPRLDCLSRGGKWEVGNRTPGPGERSIGGQESTCNESANGPARSRGGEASMGWWRGDQSVGGRGRMWP</sequence>
<evidence type="ECO:0000256" key="1">
    <source>
        <dbReference type="SAM" id="MobiDB-lite"/>
    </source>
</evidence>
<feature type="compositionally biased region" description="Gly residues" evidence="1">
    <location>
        <begin position="134"/>
        <end position="143"/>
    </location>
</feature>
<dbReference type="Proteomes" id="UP000236621">
    <property type="component" value="Unassembled WGS sequence"/>
</dbReference>
<protein>
    <submittedName>
        <fullName evidence="2">Uncharacterized protein</fullName>
    </submittedName>
</protein>
<proteinExistence type="predicted"/>
<feature type="region of interest" description="Disordered" evidence="1">
    <location>
        <begin position="84"/>
        <end position="143"/>
    </location>
</feature>
<organism evidence="2 3">
    <name type="scientific">Tolypocladium capitatum</name>
    <dbReference type="NCBI Taxonomy" id="45235"/>
    <lineage>
        <taxon>Eukaryota</taxon>
        <taxon>Fungi</taxon>
        <taxon>Dikarya</taxon>
        <taxon>Ascomycota</taxon>
        <taxon>Pezizomycotina</taxon>
        <taxon>Sordariomycetes</taxon>
        <taxon>Hypocreomycetidae</taxon>
        <taxon>Hypocreales</taxon>
        <taxon>Ophiocordycipitaceae</taxon>
        <taxon>Tolypocladium</taxon>
    </lineage>
</organism>
<gene>
    <name evidence="2" type="ORF">TCAP_06150</name>
</gene>
<name>A0A2K3Q8T4_9HYPO</name>
<evidence type="ECO:0000313" key="3">
    <source>
        <dbReference type="Proteomes" id="UP000236621"/>
    </source>
</evidence>
<keyword evidence="3" id="KW-1185">Reference proteome</keyword>